<dbReference type="InterPro" id="IPR011989">
    <property type="entry name" value="ARM-like"/>
</dbReference>
<dbReference type="Proteomes" id="UP000073604">
    <property type="component" value="Chromosome"/>
</dbReference>
<dbReference type="Gene3D" id="1.25.10.10">
    <property type="entry name" value="Leucine-rich Repeat Variant"/>
    <property type="match status" value="2"/>
</dbReference>
<reference evidence="2" key="1">
    <citation type="submission" date="2016-03" db="EMBL/GenBank/DDBJ databases">
        <authorList>
            <person name="Oger P.M."/>
        </authorList>
    </citation>
    <scope>NUCLEOTIDE SEQUENCE [LARGE SCALE GENOMIC DNA]</scope>
    <source>
        <strain evidence="2">OG-1</strain>
    </source>
</reference>
<accession>A0A142CUP3</accession>
<dbReference type="SUPFAM" id="SSF48371">
    <property type="entry name" value="ARM repeat"/>
    <property type="match status" value="1"/>
</dbReference>
<dbReference type="RefSeq" id="WP_062388524.1">
    <property type="nucleotide sequence ID" value="NZ_CP014750.1"/>
</dbReference>
<dbReference type="InterPro" id="IPR016024">
    <property type="entry name" value="ARM-type_fold"/>
</dbReference>
<protein>
    <submittedName>
        <fullName evidence="1">Uncharacterized protein</fullName>
    </submittedName>
</protein>
<dbReference type="OrthoDB" id="101210at2157"/>
<proteinExistence type="predicted"/>
<dbReference type="GeneID" id="27139796"/>
<organism evidence="1 2">
    <name type="scientific">Thermococcus peptonophilus</name>
    <dbReference type="NCBI Taxonomy" id="53952"/>
    <lineage>
        <taxon>Archaea</taxon>
        <taxon>Methanobacteriati</taxon>
        <taxon>Methanobacteriota</taxon>
        <taxon>Thermococci</taxon>
        <taxon>Thermococcales</taxon>
        <taxon>Thermococcaceae</taxon>
        <taxon>Thermococcus</taxon>
    </lineage>
</organism>
<name>A0A142CUP3_9EURY</name>
<dbReference type="AlphaFoldDB" id="A0A142CUP3"/>
<gene>
    <name evidence="1" type="ORF">A0127_04580</name>
</gene>
<evidence type="ECO:0000313" key="1">
    <source>
        <dbReference type="EMBL" id="AMQ18495.1"/>
    </source>
</evidence>
<sequence>MSDDSKLLEEYLKSGKIKKASELVLGNEEALTLLLSFLHSKDSKMKLAAVMALGEALKRMPDIMRLRILKRTLDDLIALALENDDRVPIYALRAIKALITGLPLDPESFVKLGHALKDLVKARRNEIVLLEIPPILENVRITFPDPRVHDVIARLLRSKNPRLRAMGLRLLLNITAYTGDPSLLKTAFSEVRDMITGEDIPLTDFALNLLLEISHYPLREEFIDDVTGVLTLVKNLALKGKPEVRDKARIVAEKLEDAISRYYKNRPEEARRKIQELLINERFYEAIDLALAVGDTYVLSWLAQELERMEKERLRINERVLSGPKYPSPPPEAEAQKSLQFPHISQFGRKKTGREKLMDHIGKSEQIPKMPDEETKKELEKAITSGKTSELTELALKKPEVIFELERKLEEGDKFEKMDALWALSKLAEKLDETNAFILKPAVGPLMEIASSKHRWMRFRAVRTLATIVPKAPYGDEIVGRFLEWYLSGDEEKVVPSLEFFSYYFQKTWDEKTVKVVLSRLLEYLEKEGTRFDALLTLDALVGSAPVEKISLLKPFVEKLKEIKKTASPDEQKLAIRILENIASKSKALVAH</sequence>
<keyword evidence="2" id="KW-1185">Reference proteome</keyword>
<dbReference type="EMBL" id="CP014750">
    <property type="protein sequence ID" value="AMQ18495.1"/>
    <property type="molecule type" value="Genomic_DNA"/>
</dbReference>
<evidence type="ECO:0000313" key="2">
    <source>
        <dbReference type="Proteomes" id="UP000073604"/>
    </source>
</evidence>
<dbReference type="KEGG" id="tpep:A0127_04580"/>